<evidence type="ECO:0000313" key="3">
    <source>
        <dbReference type="EMBL" id="OAV63000.1"/>
    </source>
</evidence>
<gene>
    <name evidence="3" type="ORF">A6F49_03450</name>
</gene>
<dbReference type="InterPro" id="IPR005801">
    <property type="entry name" value="ADC_synthase"/>
</dbReference>
<protein>
    <submittedName>
        <fullName evidence="3">Uncharacterized protein</fullName>
    </submittedName>
</protein>
<dbReference type="SUPFAM" id="SSF52317">
    <property type="entry name" value="Class I glutamine amidotransferase-like"/>
    <property type="match status" value="1"/>
</dbReference>
<dbReference type="GO" id="GO:0008153">
    <property type="term" value="P:4-aminobenzoate biosynthetic process"/>
    <property type="evidence" value="ECO:0007669"/>
    <property type="project" value="TreeGrafter"/>
</dbReference>
<dbReference type="EMBL" id="LXEY01000005">
    <property type="protein sequence ID" value="OAV63000.1"/>
    <property type="molecule type" value="Genomic_DNA"/>
</dbReference>
<accession>A0A1B7M346</accession>
<dbReference type="InterPro" id="IPR029062">
    <property type="entry name" value="Class_I_gatase-like"/>
</dbReference>
<evidence type="ECO:0000259" key="2">
    <source>
        <dbReference type="Pfam" id="PF04715"/>
    </source>
</evidence>
<dbReference type="InterPro" id="IPR006805">
    <property type="entry name" value="Anth_synth_I_N"/>
</dbReference>
<feature type="domain" description="Anthranilate synthase component I N-terminal" evidence="2">
    <location>
        <begin position="208"/>
        <end position="347"/>
    </location>
</feature>
<dbReference type="Gene3D" id="3.40.50.880">
    <property type="match status" value="1"/>
</dbReference>
<evidence type="ECO:0000313" key="4">
    <source>
        <dbReference type="Proteomes" id="UP000078292"/>
    </source>
</evidence>
<reference evidence="3 4" key="1">
    <citation type="submission" date="2016-04" db="EMBL/GenBank/DDBJ databases">
        <title>First whole genome shotgun sequence of the bacterium Enteractinococcus sp. strain UASWS1574.</title>
        <authorList>
            <person name="Crovadore J."/>
            <person name="Chablais R."/>
            <person name="Lefort F."/>
        </authorList>
    </citation>
    <scope>NUCLEOTIDE SEQUENCE [LARGE SCALE GENOMIC DNA]</scope>
    <source>
        <strain evidence="3 4">UASWS1574</strain>
    </source>
</reference>
<dbReference type="OrthoDB" id="3518032at2"/>
<dbReference type="GO" id="GO:0005737">
    <property type="term" value="C:cytoplasm"/>
    <property type="evidence" value="ECO:0007669"/>
    <property type="project" value="TreeGrafter"/>
</dbReference>
<dbReference type="Gene3D" id="3.60.120.10">
    <property type="entry name" value="Anthranilate synthase"/>
    <property type="match status" value="1"/>
</dbReference>
<evidence type="ECO:0000259" key="1">
    <source>
        <dbReference type="Pfam" id="PF00425"/>
    </source>
</evidence>
<comment type="caution">
    <text evidence="3">The sequence shown here is derived from an EMBL/GenBank/DDBJ whole genome shotgun (WGS) entry which is preliminary data.</text>
</comment>
<dbReference type="PROSITE" id="PS51273">
    <property type="entry name" value="GATASE_TYPE_1"/>
    <property type="match status" value="1"/>
</dbReference>
<dbReference type="Pfam" id="PF04715">
    <property type="entry name" value="Anth_synt_I_N"/>
    <property type="match status" value="1"/>
</dbReference>
<dbReference type="PANTHER" id="PTHR11236:SF18">
    <property type="entry name" value="AMINODEOXYCHORISMATE SYNTHASE"/>
    <property type="match status" value="1"/>
</dbReference>
<name>A0A1B7M346_9MICC</name>
<dbReference type="GO" id="GO:0046820">
    <property type="term" value="F:4-amino-4-deoxychorismate synthase activity"/>
    <property type="evidence" value="ECO:0007669"/>
    <property type="project" value="TreeGrafter"/>
</dbReference>
<organism evidence="3 4">
    <name type="scientific">Enteractinococcus helveticum</name>
    <dbReference type="NCBI Taxonomy" id="1837282"/>
    <lineage>
        <taxon>Bacteria</taxon>
        <taxon>Bacillati</taxon>
        <taxon>Actinomycetota</taxon>
        <taxon>Actinomycetes</taxon>
        <taxon>Micrococcales</taxon>
        <taxon>Micrococcaceae</taxon>
    </lineage>
</organism>
<proteinExistence type="predicted"/>
<dbReference type="GO" id="GO:0000162">
    <property type="term" value="P:L-tryptophan biosynthetic process"/>
    <property type="evidence" value="ECO:0007669"/>
    <property type="project" value="TreeGrafter"/>
</dbReference>
<dbReference type="InterPro" id="IPR019999">
    <property type="entry name" value="Anth_synth_I-like"/>
</dbReference>
<dbReference type="PANTHER" id="PTHR11236">
    <property type="entry name" value="AMINOBENZOATE/ANTHRANILATE SYNTHASE"/>
    <property type="match status" value="1"/>
</dbReference>
<feature type="domain" description="Chorismate-utilising enzyme C-terminal" evidence="1">
    <location>
        <begin position="388"/>
        <end position="646"/>
    </location>
</feature>
<dbReference type="AlphaFoldDB" id="A0A1B7M346"/>
<dbReference type="STRING" id="1837282.A6F49_03450"/>
<dbReference type="SUPFAM" id="SSF56322">
    <property type="entry name" value="ADC synthase"/>
    <property type="match status" value="1"/>
</dbReference>
<keyword evidence="4" id="KW-1185">Reference proteome</keyword>
<dbReference type="PRINTS" id="PR00095">
    <property type="entry name" value="ANTSNTHASEI"/>
</dbReference>
<sequence length="658" mass="70764">MILVVDNLGFTTNILTHQLGAVHIAPAAELAALNFTDYSHVVIPHGTQIPDLSGLLGLSDLPVLAIGSGYQHLAAAYGHDTVASAQPVYGEPVAHQHTRTGILGGLDRPVELISYHAWRLTAMDPGTFSIEAVDDAGNVLVYRVAGTNHWGIHCELAALQSSTGARILENFLALAPTPSTETPPEATTPRQAAQRHPVFTRTLSGKLDTEATFRRLQRDATAAFWLDSAAAHLGQGDTSIMGTNTGPLAQTVRWDVATNQLDIEQAGNQTSRTEDVLDYLKHHAWQADQPLELEGFTGGWVGYLGYEAKQATMVGHINTHQAATPDAYWIKPQAFLRYDHRTQVTTLVAYVDETLLDTLQTALAFGPGTQPESTSSHPTTGQWRLTTEEYQHRAIEIQAMLQGGEAAGICLTDTYNLDDYRGDSLDLYGRLRTKNPAPYAGYLRFNTFGDELEVLCASPEEFLKVDRAGLVESKPIKGTVARSSDPAQDVQIAQQMAADPKIQSENLMITDLLRDDLAKVSQPGSVAVPKLMAVESFATVHQLVTTVTGHLRPHIPVVEALRAVFPGGSMTGAPKPFSITALDHLEAGPRGIYSGAMGWLGDNNTAELNVVIRSIIIDAGQLSIGAGGAVVVGSDPVAEELEKHLKAQALLDSIAEQS</sequence>
<dbReference type="Proteomes" id="UP000078292">
    <property type="component" value="Unassembled WGS sequence"/>
</dbReference>
<dbReference type="InterPro" id="IPR015890">
    <property type="entry name" value="Chorismate_C"/>
</dbReference>
<dbReference type="RefSeq" id="WP_052504651.1">
    <property type="nucleotide sequence ID" value="NZ_LXEY01000005.1"/>
</dbReference>
<dbReference type="Pfam" id="PF00425">
    <property type="entry name" value="Chorismate_bind"/>
    <property type="match status" value="1"/>
</dbReference>